<feature type="signal peptide" evidence="2">
    <location>
        <begin position="1"/>
        <end position="15"/>
    </location>
</feature>
<reference evidence="3 4" key="1">
    <citation type="submission" date="2021-06" db="EMBL/GenBank/DDBJ databases">
        <title>A haploid diamondback moth (Plutella xylostella L.) genome assembly resolves 31 chromosomes and identifies a diamide resistance mutation.</title>
        <authorList>
            <person name="Ward C.M."/>
            <person name="Perry K.D."/>
            <person name="Baker G."/>
            <person name="Powis K."/>
            <person name="Heckel D.G."/>
            <person name="Baxter S.W."/>
        </authorList>
    </citation>
    <scope>NUCLEOTIDE SEQUENCE [LARGE SCALE GENOMIC DNA]</scope>
    <source>
        <strain evidence="3 4">LV</strain>
        <tissue evidence="3">Single pupa</tissue>
    </source>
</reference>
<name>A0ABQ7Q2R3_PLUXY</name>
<feature type="compositionally biased region" description="Basic and acidic residues" evidence="1">
    <location>
        <begin position="111"/>
        <end position="121"/>
    </location>
</feature>
<accession>A0ABQ7Q2R3</accession>
<feature type="compositionally biased region" description="Polar residues" evidence="1">
    <location>
        <begin position="122"/>
        <end position="143"/>
    </location>
</feature>
<evidence type="ECO:0000256" key="1">
    <source>
        <dbReference type="SAM" id="MobiDB-lite"/>
    </source>
</evidence>
<comment type="caution">
    <text evidence="3">The sequence shown here is derived from an EMBL/GenBank/DDBJ whole genome shotgun (WGS) entry which is preliminary data.</text>
</comment>
<gene>
    <name evidence="3" type="ORF">JYU34_016396</name>
</gene>
<evidence type="ECO:0000313" key="3">
    <source>
        <dbReference type="EMBL" id="KAG7299439.1"/>
    </source>
</evidence>
<sequence length="175" mass="19382">MVKVLLIFLFATTSAHVIPMDQSSFVTPFYIRTNNRLTLLQFTRPIANPYNMGNLVKHLASVNVIPYKLAQAQTQEVYSDDNLQVVTHTVPTVVRINNRINEVTTKNQLADNDKSTKDIQKKPTNQGDDSGSSEYPSSTEGASTTTEDYETTTFENDLSNRLGVDPRVVASLLGG</sequence>
<protein>
    <submittedName>
        <fullName evidence="3">Uncharacterized protein</fullName>
    </submittedName>
</protein>
<dbReference type="Proteomes" id="UP000823941">
    <property type="component" value="Chromosome 22"/>
</dbReference>
<evidence type="ECO:0000313" key="4">
    <source>
        <dbReference type="Proteomes" id="UP000823941"/>
    </source>
</evidence>
<evidence type="ECO:0000256" key="2">
    <source>
        <dbReference type="SAM" id="SignalP"/>
    </source>
</evidence>
<keyword evidence="4" id="KW-1185">Reference proteome</keyword>
<organism evidence="3 4">
    <name type="scientific">Plutella xylostella</name>
    <name type="common">Diamondback moth</name>
    <name type="synonym">Plutella maculipennis</name>
    <dbReference type="NCBI Taxonomy" id="51655"/>
    <lineage>
        <taxon>Eukaryota</taxon>
        <taxon>Metazoa</taxon>
        <taxon>Ecdysozoa</taxon>
        <taxon>Arthropoda</taxon>
        <taxon>Hexapoda</taxon>
        <taxon>Insecta</taxon>
        <taxon>Pterygota</taxon>
        <taxon>Neoptera</taxon>
        <taxon>Endopterygota</taxon>
        <taxon>Lepidoptera</taxon>
        <taxon>Glossata</taxon>
        <taxon>Ditrysia</taxon>
        <taxon>Yponomeutoidea</taxon>
        <taxon>Plutellidae</taxon>
        <taxon>Plutella</taxon>
    </lineage>
</organism>
<proteinExistence type="predicted"/>
<feature type="region of interest" description="Disordered" evidence="1">
    <location>
        <begin position="105"/>
        <end position="162"/>
    </location>
</feature>
<feature type="chain" id="PRO_5047167162" evidence="2">
    <location>
        <begin position="16"/>
        <end position="175"/>
    </location>
</feature>
<keyword evidence="2" id="KW-0732">Signal</keyword>
<dbReference type="EMBL" id="JAHIBW010000022">
    <property type="protein sequence ID" value="KAG7299439.1"/>
    <property type="molecule type" value="Genomic_DNA"/>
</dbReference>